<reference evidence="2 3" key="1">
    <citation type="submission" date="2020-03" db="EMBL/GenBank/DDBJ databases">
        <title>Metabolic flexibility allows generalist bacteria to become dominant in a frequently disturbed ecosystem.</title>
        <authorList>
            <person name="Chen Y.-J."/>
            <person name="Leung P.M."/>
            <person name="Bay S.K."/>
            <person name="Hugenholtz P."/>
            <person name="Kessler A.J."/>
            <person name="Shelley G."/>
            <person name="Waite D.W."/>
            <person name="Cook P.L."/>
            <person name="Greening C."/>
        </authorList>
    </citation>
    <scope>NUCLEOTIDE SEQUENCE [LARGE SCALE GENOMIC DNA]</scope>
    <source>
        <strain evidence="2">SS_bin_28</strain>
    </source>
</reference>
<feature type="domain" description="Cupin type-2" evidence="1">
    <location>
        <begin position="41"/>
        <end position="108"/>
    </location>
</feature>
<evidence type="ECO:0000313" key="2">
    <source>
        <dbReference type="EMBL" id="NNF05230.1"/>
    </source>
</evidence>
<dbReference type="PANTHER" id="PTHR36114:SF1">
    <property type="entry name" value="16.7 KDA PROTEIN IN WHIE LOCUS"/>
    <property type="match status" value="1"/>
</dbReference>
<sequence length="128" mass="14163">MSDKFFVTRASELTEVMTDEQCYILENLGADASPNLSIARARVSPGVMTKWHRLSVDEIYIVVEGSGEMSVDAETEAVTKGDLVRIPRGSSQRIKNTGSEDLVFYCICTPAFTLDTYEDTEKEMGPKA</sequence>
<dbReference type="SUPFAM" id="SSF51182">
    <property type="entry name" value="RmlC-like cupins"/>
    <property type="match status" value="1"/>
</dbReference>
<protein>
    <submittedName>
        <fullName evidence="2">Cupin domain-containing protein</fullName>
    </submittedName>
</protein>
<evidence type="ECO:0000259" key="1">
    <source>
        <dbReference type="Pfam" id="PF07883"/>
    </source>
</evidence>
<evidence type="ECO:0000313" key="3">
    <source>
        <dbReference type="Proteomes" id="UP000547674"/>
    </source>
</evidence>
<name>A0A7Y2E5U5_UNCEI</name>
<comment type="caution">
    <text evidence="2">The sequence shown here is derived from an EMBL/GenBank/DDBJ whole genome shotgun (WGS) entry which is preliminary data.</text>
</comment>
<dbReference type="InterPro" id="IPR011051">
    <property type="entry name" value="RmlC_Cupin_sf"/>
</dbReference>
<dbReference type="AlphaFoldDB" id="A0A7Y2E5U5"/>
<accession>A0A7Y2E5U5</accession>
<gene>
    <name evidence="2" type="ORF">HKN21_00585</name>
</gene>
<dbReference type="PANTHER" id="PTHR36114">
    <property type="entry name" value="16.7 KDA PROTEIN IN WHIE LOCUS"/>
    <property type="match status" value="1"/>
</dbReference>
<dbReference type="Pfam" id="PF07883">
    <property type="entry name" value="Cupin_2"/>
    <property type="match status" value="1"/>
</dbReference>
<dbReference type="Proteomes" id="UP000547674">
    <property type="component" value="Unassembled WGS sequence"/>
</dbReference>
<dbReference type="Gene3D" id="2.60.120.10">
    <property type="entry name" value="Jelly Rolls"/>
    <property type="match status" value="1"/>
</dbReference>
<dbReference type="InterPro" id="IPR014710">
    <property type="entry name" value="RmlC-like_jellyroll"/>
</dbReference>
<dbReference type="CDD" id="cd02214">
    <property type="entry name" value="cupin_MJ1618"/>
    <property type="match status" value="1"/>
</dbReference>
<proteinExistence type="predicted"/>
<dbReference type="EMBL" id="JABDJR010000016">
    <property type="protein sequence ID" value="NNF05230.1"/>
    <property type="molecule type" value="Genomic_DNA"/>
</dbReference>
<dbReference type="InterPro" id="IPR013096">
    <property type="entry name" value="Cupin_2"/>
</dbReference>
<organism evidence="2 3">
    <name type="scientific">Eiseniibacteriota bacterium</name>
    <dbReference type="NCBI Taxonomy" id="2212470"/>
    <lineage>
        <taxon>Bacteria</taxon>
        <taxon>Candidatus Eiseniibacteriota</taxon>
    </lineage>
</organism>
<dbReference type="InterPro" id="IPR052044">
    <property type="entry name" value="PKS_Associated_Protein"/>
</dbReference>